<dbReference type="Pfam" id="PF01370">
    <property type="entry name" value="Epimerase"/>
    <property type="match status" value="1"/>
</dbReference>
<accession>A0A5N7CML7</accession>
<evidence type="ECO:0000259" key="1">
    <source>
        <dbReference type="Pfam" id="PF01370"/>
    </source>
</evidence>
<dbReference type="InterPro" id="IPR051783">
    <property type="entry name" value="NAD(P)-dependent_oxidoreduct"/>
</dbReference>
<dbReference type="GO" id="GO:0004029">
    <property type="term" value="F:aldehyde dehydrogenase (NAD+) activity"/>
    <property type="evidence" value="ECO:0007669"/>
    <property type="project" value="TreeGrafter"/>
</dbReference>
<proteinExistence type="predicted"/>
<dbReference type="GO" id="GO:0005737">
    <property type="term" value="C:cytoplasm"/>
    <property type="evidence" value="ECO:0007669"/>
    <property type="project" value="TreeGrafter"/>
</dbReference>
<dbReference type="SUPFAM" id="SSF51735">
    <property type="entry name" value="NAD(P)-binding Rossmann-fold domains"/>
    <property type="match status" value="1"/>
</dbReference>
<dbReference type="Proteomes" id="UP000326877">
    <property type="component" value="Unassembled WGS sequence"/>
</dbReference>
<organism evidence="2">
    <name type="scientific">Petromyces alliaceus</name>
    <name type="common">Aspergillus alliaceus</name>
    <dbReference type="NCBI Taxonomy" id="209559"/>
    <lineage>
        <taxon>Eukaryota</taxon>
        <taxon>Fungi</taxon>
        <taxon>Dikarya</taxon>
        <taxon>Ascomycota</taxon>
        <taxon>Pezizomycotina</taxon>
        <taxon>Eurotiomycetes</taxon>
        <taxon>Eurotiomycetidae</taxon>
        <taxon>Eurotiales</taxon>
        <taxon>Aspergillaceae</taxon>
        <taxon>Aspergillus</taxon>
        <taxon>Aspergillus subgen. Circumdati</taxon>
    </lineage>
</organism>
<dbReference type="OrthoDB" id="10262413at2759"/>
<dbReference type="PANTHER" id="PTHR48079">
    <property type="entry name" value="PROTEIN YEEZ"/>
    <property type="match status" value="1"/>
</dbReference>
<name>A0A5N7CML7_PETAA</name>
<dbReference type="InterPro" id="IPR036291">
    <property type="entry name" value="NAD(P)-bd_dom_sf"/>
</dbReference>
<dbReference type="EMBL" id="ML735220">
    <property type="protein sequence ID" value="KAE8395057.1"/>
    <property type="molecule type" value="Genomic_DNA"/>
</dbReference>
<dbReference type="AlphaFoldDB" id="A0A5N7CML7"/>
<feature type="domain" description="NAD-dependent epimerase/dehydratase" evidence="1">
    <location>
        <begin position="5"/>
        <end position="235"/>
    </location>
</feature>
<dbReference type="InterPro" id="IPR001509">
    <property type="entry name" value="Epimerase_deHydtase"/>
</dbReference>
<sequence length="348" mass="37969">MPHNILITGASGYLGGSLLARMKHGNLPPYQKLFALVRTEEQAKTVEKLYGAEPIQINMDDEASTIKAIIEHEITIIYYLIDALNSGVQKTMIRALGEVKKKTGKDVHFLHTSGAKLFSSHAGHPTDRPLLDSEPGLYEIQKAAKPSHPLIGTAVQTNIDVIDTADEYGVRSYIFTPCVVYGKGEGFGNLISIQTTAVVRAAKGVRRVYSVDEGYASWPVSHIADTTGLYLELLRSILLDQSPPYSKNGYYLAASGSVTWNDLYSAMAKALAKRNVVDDEKVKLADDAALSGMGRALSRPKEFVPVELGGHCTFTAVRGRSIGWEPQYPAEHILEAADAEVELILQNL</sequence>
<dbReference type="Gene3D" id="3.40.50.720">
    <property type="entry name" value="NAD(P)-binding Rossmann-like Domain"/>
    <property type="match status" value="1"/>
</dbReference>
<reference evidence="2" key="1">
    <citation type="submission" date="2019-04" db="EMBL/GenBank/DDBJ databases">
        <title>Friends and foes A comparative genomics studyof 23 Aspergillus species from section Flavi.</title>
        <authorList>
            <consortium name="DOE Joint Genome Institute"/>
            <person name="Kjaerbolling I."/>
            <person name="Vesth T."/>
            <person name="Frisvad J.C."/>
            <person name="Nybo J.L."/>
            <person name="Theobald S."/>
            <person name="Kildgaard S."/>
            <person name="Isbrandt T."/>
            <person name="Kuo A."/>
            <person name="Sato A."/>
            <person name="Lyhne E.K."/>
            <person name="Kogle M.E."/>
            <person name="Wiebenga A."/>
            <person name="Kun R.S."/>
            <person name="Lubbers R.J."/>
            <person name="Makela M.R."/>
            <person name="Barry K."/>
            <person name="Chovatia M."/>
            <person name="Clum A."/>
            <person name="Daum C."/>
            <person name="Haridas S."/>
            <person name="He G."/>
            <person name="LaButti K."/>
            <person name="Lipzen A."/>
            <person name="Mondo S."/>
            <person name="Riley R."/>
            <person name="Salamov A."/>
            <person name="Simmons B.A."/>
            <person name="Magnuson J.K."/>
            <person name="Henrissat B."/>
            <person name="Mortensen U.H."/>
            <person name="Larsen T.O."/>
            <person name="Devries R.P."/>
            <person name="Grigoriev I.V."/>
            <person name="Machida M."/>
            <person name="Baker S.E."/>
            <person name="Andersen M.R."/>
        </authorList>
    </citation>
    <scope>NUCLEOTIDE SEQUENCE [LARGE SCALE GENOMIC DNA]</scope>
    <source>
        <strain evidence="2">IBT 14317</strain>
    </source>
</reference>
<gene>
    <name evidence="2" type="ORF">BDV23DRAFT_146072</name>
</gene>
<dbReference type="PANTHER" id="PTHR48079:SF6">
    <property type="entry name" value="NAD(P)-BINDING DOMAIN-CONTAINING PROTEIN-RELATED"/>
    <property type="match status" value="1"/>
</dbReference>
<evidence type="ECO:0000313" key="2">
    <source>
        <dbReference type="EMBL" id="KAE8395057.1"/>
    </source>
</evidence>
<protein>
    <recommendedName>
        <fullName evidence="1">NAD-dependent epimerase/dehydratase domain-containing protein</fullName>
    </recommendedName>
</protein>